<proteinExistence type="predicted"/>
<dbReference type="HOGENOM" id="CLU_176268_0_0_10"/>
<reference evidence="1 2" key="1">
    <citation type="submission" date="2013-06" db="EMBL/GenBank/DDBJ databases">
        <authorList>
            <person name="Weinstock G."/>
            <person name="Sodergren E."/>
            <person name="Lobos E.A."/>
            <person name="Fulton L."/>
            <person name="Fulton R."/>
            <person name="Courtney L."/>
            <person name="Fronick C."/>
            <person name="O'Laughlin M."/>
            <person name="Godfrey J."/>
            <person name="Wilson R.M."/>
            <person name="Miner T."/>
            <person name="Farmer C."/>
            <person name="Delehaunty K."/>
            <person name="Cordes M."/>
            <person name="Minx P."/>
            <person name="Tomlinson C."/>
            <person name="Chen J."/>
            <person name="Wollam A."/>
            <person name="Pepin K.H."/>
            <person name="Bhonagiri V."/>
            <person name="Zhang X."/>
            <person name="Warren W."/>
            <person name="Mitreva M."/>
            <person name="Mardis E.R."/>
            <person name="Wilson R.K."/>
        </authorList>
    </citation>
    <scope>NUCLEOTIDE SEQUENCE [LARGE SCALE GENOMIC DNA]</scope>
    <source>
        <strain evidence="1 2">F0570</strain>
    </source>
</reference>
<comment type="caution">
    <text evidence="1">The sequence shown here is derived from an EMBL/GenBank/DDBJ whole genome shotgun (WGS) entry which is preliminary data.</text>
</comment>
<organism evidence="1 2">
    <name type="scientific">Porphyromonas gingivalis F0570</name>
    <dbReference type="NCBI Taxonomy" id="1227271"/>
    <lineage>
        <taxon>Bacteria</taxon>
        <taxon>Pseudomonadati</taxon>
        <taxon>Bacteroidota</taxon>
        <taxon>Bacteroidia</taxon>
        <taxon>Bacteroidales</taxon>
        <taxon>Porphyromonadaceae</taxon>
        <taxon>Porphyromonas</taxon>
    </lineage>
</organism>
<evidence type="ECO:0000313" key="1">
    <source>
        <dbReference type="EMBL" id="ERJ68329.1"/>
    </source>
</evidence>
<evidence type="ECO:0000313" key="2">
    <source>
        <dbReference type="Proteomes" id="UP000016630"/>
    </source>
</evidence>
<name>A0A0E2LSR0_PORGN</name>
<dbReference type="AlphaFoldDB" id="A0A0E2LSR0"/>
<dbReference type="EMBL" id="AWUW01000026">
    <property type="protein sequence ID" value="ERJ68329.1"/>
    <property type="molecule type" value="Genomic_DNA"/>
</dbReference>
<accession>A0A0E2LSR0</accession>
<protein>
    <submittedName>
        <fullName evidence="1">Uncharacterized protein</fullName>
    </submittedName>
</protein>
<dbReference type="Proteomes" id="UP000016630">
    <property type="component" value="Unassembled WGS sequence"/>
</dbReference>
<gene>
    <name evidence="1" type="ORF">HMPREF1555_00449</name>
</gene>
<sequence length="106" mass="11857">MPYEILGGVEVLFHSTRHSIVSPLCPKPLWHIGSLSVVKQESWVVGLSFKCELKAKAEVFNRPIIVSTIYLLFTCVQQEETLALTYASLGSMEESLIRPCKGSKNF</sequence>